<dbReference type="EMBL" id="JADCTT010000010">
    <property type="protein sequence ID" value="KAF9747270.1"/>
    <property type="molecule type" value="Genomic_DNA"/>
</dbReference>
<dbReference type="AlphaFoldDB" id="A0A8H7KFC0"/>
<evidence type="ECO:0000313" key="4">
    <source>
        <dbReference type="Proteomes" id="UP000616885"/>
    </source>
</evidence>
<feature type="compositionally biased region" description="Basic and acidic residues" evidence="2">
    <location>
        <begin position="117"/>
        <end position="134"/>
    </location>
</feature>
<evidence type="ECO:0000256" key="1">
    <source>
        <dbReference type="SAM" id="Coils"/>
    </source>
</evidence>
<feature type="compositionally biased region" description="Polar residues" evidence="2">
    <location>
        <begin position="35"/>
        <end position="46"/>
    </location>
</feature>
<protein>
    <submittedName>
        <fullName evidence="3">Uncharacterized protein</fullName>
    </submittedName>
</protein>
<proteinExistence type="predicted"/>
<dbReference type="Proteomes" id="UP000616885">
    <property type="component" value="Unassembled WGS sequence"/>
</dbReference>
<feature type="region of interest" description="Disordered" evidence="2">
    <location>
        <begin position="1"/>
        <end position="76"/>
    </location>
</feature>
<comment type="caution">
    <text evidence="3">The sequence shown here is derived from an EMBL/GenBank/DDBJ whole genome shotgun (WGS) entry which is preliminary data.</text>
</comment>
<sequence length="258" mass="29879">MKNTPRTGEKGVEVAVNNSHSQSPHNSRDQFAQLEASNNSNDTELNTPRPKRCRLDNNPNRSVQPEASNDSDDTELNRRFDNDQIAQLEAANNLGDAELNTPRPKGRRFGSNIDQIARQEDKNYSNDPEPRERASVTAGPTRDNQVTEILSQLTIVNTKLEEIGSTIENQVHDLKKEVETLNKTFSLKETQLEETEKEMVYMLEQKTDEWREEMKKMAADWKDKLQRMAEDWKDELIENILHRNPSHVSLQWKQRRVE</sequence>
<evidence type="ECO:0000313" key="3">
    <source>
        <dbReference type="EMBL" id="KAF9747270.1"/>
    </source>
</evidence>
<accession>A0A8H7KFC0</accession>
<feature type="region of interest" description="Disordered" evidence="2">
    <location>
        <begin position="90"/>
        <end position="139"/>
    </location>
</feature>
<evidence type="ECO:0000256" key="2">
    <source>
        <dbReference type="SAM" id="MobiDB-lite"/>
    </source>
</evidence>
<organism evidence="3 4">
    <name type="scientific">Bionectria ochroleuca</name>
    <name type="common">Gliocladium roseum</name>
    <dbReference type="NCBI Taxonomy" id="29856"/>
    <lineage>
        <taxon>Eukaryota</taxon>
        <taxon>Fungi</taxon>
        <taxon>Dikarya</taxon>
        <taxon>Ascomycota</taxon>
        <taxon>Pezizomycotina</taxon>
        <taxon>Sordariomycetes</taxon>
        <taxon>Hypocreomycetidae</taxon>
        <taxon>Hypocreales</taxon>
        <taxon>Bionectriaceae</taxon>
        <taxon>Clonostachys</taxon>
    </lineage>
</organism>
<name>A0A8H7KFC0_BIOOC</name>
<reference evidence="3" key="1">
    <citation type="submission" date="2020-10" db="EMBL/GenBank/DDBJ databases">
        <title>High-Quality Genome Resource of Clonostachys rosea strain S41 by Oxford Nanopore Long-Read Sequencing.</title>
        <authorList>
            <person name="Wang H."/>
        </authorList>
    </citation>
    <scope>NUCLEOTIDE SEQUENCE</scope>
    <source>
        <strain evidence="3">S41</strain>
    </source>
</reference>
<keyword evidence="1" id="KW-0175">Coiled coil</keyword>
<feature type="coiled-coil region" evidence="1">
    <location>
        <begin position="164"/>
        <end position="231"/>
    </location>
</feature>
<gene>
    <name evidence="3" type="ORF">IM811_002604</name>
</gene>
<feature type="compositionally biased region" description="Polar residues" evidence="2">
    <location>
        <begin position="57"/>
        <end position="68"/>
    </location>
</feature>
<feature type="compositionally biased region" description="Polar residues" evidence="2">
    <location>
        <begin position="16"/>
        <end position="25"/>
    </location>
</feature>